<dbReference type="EC" id="2.3.2.27" evidence="1"/>
<name>A0ACC1L0P3_9FUNG</name>
<keyword evidence="2" id="KW-1185">Reference proteome</keyword>
<keyword evidence="1" id="KW-0012">Acyltransferase</keyword>
<proteinExistence type="predicted"/>
<evidence type="ECO:0000313" key="1">
    <source>
        <dbReference type="EMBL" id="KAJ2798552.1"/>
    </source>
</evidence>
<gene>
    <name evidence="1" type="primary">RAD18</name>
    <name evidence="1" type="ORF">H4S07_005665</name>
</gene>
<evidence type="ECO:0000313" key="2">
    <source>
        <dbReference type="Proteomes" id="UP001140096"/>
    </source>
</evidence>
<reference evidence="1" key="1">
    <citation type="submission" date="2022-07" db="EMBL/GenBank/DDBJ databases">
        <title>Phylogenomic reconstructions and comparative analyses of Kickxellomycotina fungi.</title>
        <authorList>
            <person name="Reynolds N.K."/>
            <person name="Stajich J.E."/>
            <person name="Barry K."/>
            <person name="Grigoriev I.V."/>
            <person name="Crous P."/>
            <person name="Smith M.E."/>
        </authorList>
    </citation>
    <scope>NUCLEOTIDE SEQUENCE</scope>
    <source>
        <strain evidence="1">CBS 102833</strain>
    </source>
</reference>
<accession>A0ACC1L0P3</accession>
<organism evidence="1 2">
    <name type="scientific">Coemansia furcata</name>
    <dbReference type="NCBI Taxonomy" id="417177"/>
    <lineage>
        <taxon>Eukaryota</taxon>
        <taxon>Fungi</taxon>
        <taxon>Fungi incertae sedis</taxon>
        <taxon>Zoopagomycota</taxon>
        <taxon>Kickxellomycotina</taxon>
        <taxon>Kickxellomycetes</taxon>
        <taxon>Kickxellales</taxon>
        <taxon>Kickxellaceae</taxon>
        <taxon>Coemansia</taxon>
    </lineage>
</organism>
<sequence length="248" mass="26879">MVDLTISDVEKMIASDVDITNSDDDGDVRLEPPSRRLDSERASNSDDSDFMPDDISQSTRMRPAAGSPASVPCPNCQEPVRQARINWHLDRCLAGKSTKEPTSVPMRKQAGPAMALQQASTTAKCPLPRPTKLAYSLLSESKLRRTLKDLGIPTKGDKQQMQARHVEWVNLYMANADAVAPVSHRLLLRRLAAWEESLARPAENSKAALETESGVAEHAAKYADSFAALVAQAGAARAKPAQAASDPH</sequence>
<dbReference type="Proteomes" id="UP001140096">
    <property type="component" value="Unassembled WGS sequence"/>
</dbReference>
<comment type="caution">
    <text evidence="1">The sequence shown here is derived from an EMBL/GenBank/DDBJ whole genome shotgun (WGS) entry which is preliminary data.</text>
</comment>
<protein>
    <submittedName>
        <fullName evidence="1">E3 ubiquitin-protein ligase rad18</fullName>
        <ecNumber evidence="1">2.3.2.27</ecNumber>
    </submittedName>
</protein>
<keyword evidence="1" id="KW-0808">Transferase</keyword>
<dbReference type="EMBL" id="JANBUP010002905">
    <property type="protein sequence ID" value="KAJ2798552.1"/>
    <property type="molecule type" value="Genomic_DNA"/>
</dbReference>